<keyword evidence="2" id="KW-1185">Reference proteome</keyword>
<dbReference type="Proteomes" id="UP000184387">
    <property type="component" value="Unassembled WGS sequence"/>
</dbReference>
<dbReference type="OrthoDB" id="7276659at2"/>
<reference evidence="1 2" key="1">
    <citation type="submission" date="2016-11" db="EMBL/GenBank/DDBJ databases">
        <authorList>
            <person name="Jaros S."/>
            <person name="Januszkiewicz K."/>
            <person name="Wedrychowicz H."/>
        </authorList>
    </citation>
    <scope>NUCLEOTIDE SEQUENCE [LARGE SCALE GENOMIC DNA]</scope>
    <source>
        <strain evidence="1 2">DSM 14916</strain>
    </source>
</reference>
<name>A0A1M6BZJ5_9PROT</name>
<sequence length="132" mass="14565">MPQGIVAAGPAETIQEEAPEARLRIARHLAELHRLHLALAHSARDLKRFSLGGHARIEAEIAAEMLEGYLGAIGAFLENMRGRFEARLPTIRRGDPRGPGPSSEEAPGYGNFWLVFSRLRAVLRHVERRVAG</sequence>
<organism evidence="1 2">
    <name type="scientific">Muricoccus roseus</name>
    <dbReference type="NCBI Taxonomy" id="198092"/>
    <lineage>
        <taxon>Bacteria</taxon>
        <taxon>Pseudomonadati</taxon>
        <taxon>Pseudomonadota</taxon>
        <taxon>Alphaproteobacteria</taxon>
        <taxon>Acetobacterales</taxon>
        <taxon>Roseomonadaceae</taxon>
        <taxon>Muricoccus</taxon>
    </lineage>
</organism>
<proteinExistence type="predicted"/>
<evidence type="ECO:0000313" key="2">
    <source>
        <dbReference type="Proteomes" id="UP000184387"/>
    </source>
</evidence>
<dbReference type="EMBL" id="FQZF01000003">
    <property type="protein sequence ID" value="SHI54205.1"/>
    <property type="molecule type" value="Genomic_DNA"/>
</dbReference>
<accession>A0A1M6BZJ5</accession>
<dbReference type="AlphaFoldDB" id="A0A1M6BZJ5"/>
<evidence type="ECO:0000313" key="1">
    <source>
        <dbReference type="EMBL" id="SHI54205.1"/>
    </source>
</evidence>
<protein>
    <submittedName>
        <fullName evidence="1">Uncharacterized protein</fullName>
    </submittedName>
</protein>
<gene>
    <name evidence="1" type="ORF">SAMN02745194_00535</name>
</gene>
<dbReference type="RefSeq" id="WP_073131207.1">
    <property type="nucleotide sequence ID" value="NZ_FQZF01000003.1"/>
</dbReference>